<keyword evidence="2" id="KW-1185">Reference proteome</keyword>
<dbReference type="OrthoDB" id="1743200at2759"/>
<dbReference type="PANTHER" id="PTHR34222:SF40">
    <property type="match status" value="1"/>
</dbReference>
<dbReference type="PANTHER" id="PTHR34222">
    <property type="entry name" value="GAG_PRE-INTEGRS DOMAIN-CONTAINING PROTEIN"/>
    <property type="match status" value="1"/>
</dbReference>
<comment type="caution">
    <text evidence="1">The sequence shown here is derived from an EMBL/GenBank/DDBJ whole genome shotgun (WGS) entry which is preliminary data.</text>
</comment>
<evidence type="ECO:0000313" key="1">
    <source>
        <dbReference type="EMBL" id="GAV56479.1"/>
    </source>
</evidence>
<dbReference type="EMBL" id="BDDD01000001">
    <property type="protein sequence ID" value="GAV56479.1"/>
    <property type="molecule type" value="Genomic_DNA"/>
</dbReference>
<gene>
    <name evidence="1" type="ORF">CFOL_v3_00021</name>
</gene>
<name>A0A1Q3AL57_CEPFO</name>
<proteinExistence type="predicted"/>
<sequence>EKERLYEFLVGLNHELDEVRGRVLGYRPLPSIDDAFAEVRTEASRRRVMLGEKKDSPTISDGDKPIETMALAVKNTFVLFNGEQKNSQKSGRPWCNHCN</sequence>
<feature type="non-terminal residue" evidence="1">
    <location>
        <position position="1"/>
    </location>
</feature>
<evidence type="ECO:0000313" key="2">
    <source>
        <dbReference type="Proteomes" id="UP000187406"/>
    </source>
</evidence>
<dbReference type="InParanoid" id="A0A1Q3AL57"/>
<accession>A0A1Q3AL57</accession>
<reference evidence="2" key="1">
    <citation type="submission" date="2016-04" db="EMBL/GenBank/DDBJ databases">
        <title>Cephalotus genome sequencing.</title>
        <authorList>
            <person name="Fukushima K."/>
            <person name="Hasebe M."/>
            <person name="Fang X."/>
        </authorList>
    </citation>
    <scope>NUCLEOTIDE SEQUENCE [LARGE SCALE GENOMIC DNA]</scope>
    <source>
        <strain evidence="2">cv. St1</strain>
    </source>
</reference>
<organism evidence="1 2">
    <name type="scientific">Cephalotus follicularis</name>
    <name type="common">Albany pitcher plant</name>
    <dbReference type="NCBI Taxonomy" id="3775"/>
    <lineage>
        <taxon>Eukaryota</taxon>
        <taxon>Viridiplantae</taxon>
        <taxon>Streptophyta</taxon>
        <taxon>Embryophyta</taxon>
        <taxon>Tracheophyta</taxon>
        <taxon>Spermatophyta</taxon>
        <taxon>Magnoliopsida</taxon>
        <taxon>eudicotyledons</taxon>
        <taxon>Gunneridae</taxon>
        <taxon>Pentapetalae</taxon>
        <taxon>rosids</taxon>
        <taxon>fabids</taxon>
        <taxon>Oxalidales</taxon>
        <taxon>Cephalotaceae</taxon>
        <taxon>Cephalotus</taxon>
    </lineage>
</organism>
<protein>
    <submittedName>
        <fullName evidence="1">Uncharacterized protein</fullName>
    </submittedName>
</protein>
<dbReference type="Proteomes" id="UP000187406">
    <property type="component" value="Unassembled WGS sequence"/>
</dbReference>
<dbReference type="AlphaFoldDB" id="A0A1Q3AL57"/>